<dbReference type="InterPro" id="IPR036779">
    <property type="entry name" value="LysM_dom_sf"/>
</dbReference>
<keyword evidence="3" id="KW-1185">Reference proteome</keyword>
<evidence type="ECO:0000313" key="3">
    <source>
        <dbReference type="Proteomes" id="UP001230188"/>
    </source>
</evidence>
<name>A0AAD7U6N9_9STRA</name>
<dbReference type="Gene3D" id="3.10.350.10">
    <property type="entry name" value="LysM domain"/>
    <property type="match status" value="1"/>
</dbReference>
<feature type="region of interest" description="Disordered" evidence="1">
    <location>
        <begin position="350"/>
        <end position="369"/>
    </location>
</feature>
<feature type="compositionally biased region" description="Low complexity" evidence="1">
    <location>
        <begin position="352"/>
        <end position="363"/>
    </location>
</feature>
<organism evidence="2 3">
    <name type="scientific">Chrysophaeum taylorii</name>
    <dbReference type="NCBI Taxonomy" id="2483200"/>
    <lineage>
        <taxon>Eukaryota</taxon>
        <taxon>Sar</taxon>
        <taxon>Stramenopiles</taxon>
        <taxon>Ochrophyta</taxon>
        <taxon>Pelagophyceae</taxon>
        <taxon>Pelagomonadales</taxon>
        <taxon>Pelagomonadaceae</taxon>
        <taxon>Chrysophaeum</taxon>
    </lineage>
</organism>
<accession>A0AAD7U6N9</accession>
<dbReference type="EMBL" id="JAQMWT010000651">
    <property type="protein sequence ID" value="KAJ8598764.1"/>
    <property type="molecule type" value="Genomic_DNA"/>
</dbReference>
<sequence>MEGGLLSWKRLPPDKVKYWDPKEALKPLPSPPPGWVWVRLPNGVYELMDARSSPDAANEEKEEEKSVPEMVEHVVVASDTLAGLRLRYGVSATELRRHNAFEGENFRMCEVLRIPRGKGKRRRPQEDTLEVKLQRIRNATRLGAIEARFYLDQAGGDVAAAIRAAQADCEFEAAARTPIVLQARRAVVVHFDSATDLRDAGLLGPMDVYAVAELWAGTSRIAEGTSCAVRGAAGAWRWCPTQSGASVDLPYDDAQNLALAFEIKSPNDLMPDTRVGRTKRLPLSRLVDSALHAVTVDSGGALHLSLKAPPDVARDAVRAVALFPDDNPFLPYPDSPPLVTAVAVRVDDPPINANNNNNNTTATKPLVLV</sequence>
<gene>
    <name evidence="2" type="ORF">CTAYLR_009869</name>
</gene>
<evidence type="ECO:0008006" key="4">
    <source>
        <dbReference type="Google" id="ProtNLM"/>
    </source>
</evidence>
<protein>
    <recommendedName>
        <fullName evidence="4">LysM domain-containing protein</fullName>
    </recommendedName>
</protein>
<evidence type="ECO:0000313" key="2">
    <source>
        <dbReference type="EMBL" id="KAJ8598764.1"/>
    </source>
</evidence>
<proteinExistence type="predicted"/>
<reference evidence="2" key="1">
    <citation type="submission" date="2023-01" db="EMBL/GenBank/DDBJ databases">
        <title>Metagenome sequencing of chrysophaentin producing Chrysophaeum taylorii.</title>
        <authorList>
            <person name="Davison J."/>
            <person name="Bewley C."/>
        </authorList>
    </citation>
    <scope>NUCLEOTIDE SEQUENCE</scope>
    <source>
        <strain evidence="2">NIES-1699</strain>
    </source>
</reference>
<dbReference type="Proteomes" id="UP001230188">
    <property type="component" value="Unassembled WGS sequence"/>
</dbReference>
<comment type="caution">
    <text evidence="2">The sequence shown here is derived from an EMBL/GenBank/DDBJ whole genome shotgun (WGS) entry which is preliminary data.</text>
</comment>
<evidence type="ECO:0000256" key="1">
    <source>
        <dbReference type="SAM" id="MobiDB-lite"/>
    </source>
</evidence>
<dbReference type="AlphaFoldDB" id="A0AAD7U6N9"/>